<evidence type="ECO:0000313" key="3">
    <source>
        <dbReference type="Proteomes" id="UP000823775"/>
    </source>
</evidence>
<comment type="caution">
    <text evidence="2">The sequence shown here is derived from an EMBL/GenBank/DDBJ whole genome shotgun (WGS) entry which is preliminary data.</text>
</comment>
<sequence length="318" mass="35700">MYIICWTENFEVLMARVRNCCSTSKPAIWIWLISALTFYVLFLMATHNSTEWSISNAEQRSRLYEKMEKDLDVHGAAFIKQGETTQSLSLSDLFTLKDGVVTPVLKAANPPVRANVLYLNPEYSVPIAEAVRAIFLPHFDKAIWFQNSSLYHFSMFHASHHITAVPASESEIEAEANAVRAVSESICPLKIALDRVVLTTTGVLVGCWQVDSGTDPVTIRQKLRNALPHAPAKQLYDTVMLHTSFARLLGHPGSLPEEANKVSELQFLHELVHTLNNKIRGTKATVGELWYVEEYDILALALNGRMEVRKFQLGCSKV</sequence>
<keyword evidence="1" id="KW-0812">Transmembrane</keyword>
<feature type="transmembrane region" description="Helical" evidence="1">
    <location>
        <begin position="28"/>
        <end position="45"/>
    </location>
</feature>
<dbReference type="Proteomes" id="UP000823775">
    <property type="component" value="Unassembled WGS sequence"/>
</dbReference>
<reference evidence="2 3" key="1">
    <citation type="journal article" date="2021" name="BMC Genomics">
        <title>Datura genome reveals duplications of psychoactive alkaloid biosynthetic genes and high mutation rate following tissue culture.</title>
        <authorList>
            <person name="Rajewski A."/>
            <person name="Carter-House D."/>
            <person name="Stajich J."/>
            <person name="Litt A."/>
        </authorList>
    </citation>
    <scope>NUCLEOTIDE SEQUENCE [LARGE SCALE GENOMIC DNA]</scope>
    <source>
        <strain evidence="2">AR-01</strain>
    </source>
</reference>
<dbReference type="PANTHER" id="PTHR37204:SF1">
    <property type="entry name" value="TRANSMEMBRANE PROTEIN"/>
    <property type="match status" value="1"/>
</dbReference>
<dbReference type="EMBL" id="JACEIK010002308">
    <property type="protein sequence ID" value="MCD9560375.1"/>
    <property type="molecule type" value="Genomic_DNA"/>
</dbReference>
<dbReference type="PANTHER" id="PTHR37204">
    <property type="entry name" value="TRANSMEMBRANE PROTEIN"/>
    <property type="match status" value="1"/>
</dbReference>
<evidence type="ECO:0000313" key="2">
    <source>
        <dbReference type="EMBL" id="MCD9560375.1"/>
    </source>
</evidence>
<gene>
    <name evidence="2" type="ORF">HAX54_018999</name>
</gene>
<keyword evidence="1" id="KW-0472">Membrane</keyword>
<evidence type="ECO:0000256" key="1">
    <source>
        <dbReference type="SAM" id="Phobius"/>
    </source>
</evidence>
<proteinExistence type="predicted"/>
<accession>A0ABS8UQM8</accession>
<organism evidence="2 3">
    <name type="scientific">Datura stramonium</name>
    <name type="common">Jimsonweed</name>
    <name type="synonym">Common thornapple</name>
    <dbReference type="NCBI Taxonomy" id="4076"/>
    <lineage>
        <taxon>Eukaryota</taxon>
        <taxon>Viridiplantae</taxon>
        <taxon>Streptophyta</taxon>
        <taxon>Embryophyta</taxon>
        <taxon>Tracheophyta</taxon>
        <taxon>Spermatophyta</taxon>
        <taxon>Magnoliopsida</taxon>
        <taxon>eudicotyledons</taxon>
        <taxon>Gunneridae</taxon>
        <taxon>Pentapetalae</taxon>
        <taxon>asterids</taxon>
        <taxon>lamiids</taxon>
        <taxon>Solanales</taxon>
        <taxon>Solanaceae</taxon>
        <taxon>Solanoideae</taxon>
        <taxon>Datureae</taxon>
        <taxon>Datura</taxon>
    </lineage>
</organism>
<keyword evidence="1" id="KW-1133">Transmembrane helix</keyword>
<keyword evidence="3" id="KW-1185">Reference proteome</keyword>
<protein>
    <submittedName>
        <fullName evidence="2">Uncharacterized protein</fullName>
    </submittedName>
</protein>
<name>A0ABS8UQM8_DATST</name>